<accession>A0ABP0QBC6</accession>
<keyword evidence="2" id="KW-1185">Reference proteome</keyword>
<reference evidence="1 2" key="1">
    <citation type="submission" date="2024-02" db="EMBL/GenBank/DDBJ databases">
        <authorList>
            <person name="Chen Y."/>
            <person name="Shah S."/>
            <person name="Dougan E. K."/>
            <person name="Thang M."/>
            <person name="Chan C."/>
        </authorList>
    </citation>
    <scope>NUCLEOTIDE SEQUENCE [LARGE SCALE GENOMIC DNA]</scope>
</reference>
<evidence type="ECO:0000313" key="2">
    <source>
        <dbReference type="Proteomes" id="UP001642464"/>
    </source>
</evidence>
<name>A0ABP0QBC6_9DINO</name>
<proteinExistence type="predicted"/>
<evidence type="ECO:0000313" key="1">
    <source>
        <dbReference type="EMBL" id="CAK9085542.1"/>
    </source>
</evidence>
<dbReference type="EMBL" id="CAXAMM010039311">
    <property type="protein sequence ID" value="CAK9085542.1"/>
    <property type="molecule type" value="Genomic_DNA"/>
</dbReference>
<dbReference type="Proteomes" id="UP001642464">
    <property type="component" value="Unassembled WGS sequence"/>
</dbReference>
<protein>
    <submittedName>
        <fullName evidence="1">Uncharacterized protein</fullName>
    </submittedName>
</protein>
<organism evidence="1 2">
    <name type="scientific">Durusdinium trenchii</name>
    <dbReference type="NCBI Taxonomy" id="1381693"/>
    <lineage>
        <taxon>Eukaryota</taxon>
        <taxon>Sar</taxon>
        <taxon>Alveolata</taxon>
        <taxon>Dinophyceae</taxon>
        <taxon>Suessiales</taxon>
        <taxon>Symbiodiniaceae</taxon>
        <taxon>Durusdinium</taxon>
    </lineage>
</organism>
<comment type="caution">
    <text evidence="1">The sequence shown here is derived from an EMBL/GenBank/DDBJ whole genome shotgun (WGS) entry which is preliminary data.</text>
</comment>
<sequence length="147" mass="16797">MAELMQTQGKTEEMRDEIHDIDLKLKKLKALMKGKGGDADAVVASVRQILGVHHEEEVKAPPAYHQMRKELKEQQDKVRILRKKWWDDHRDFDGLVEKVRNQMGGLHQLFSGPEGEDDWTGRLAVAGNKDEANLGRACLGWPMKAWT</sequence>
<gene>
    <name evidence="1" type="ORF">SCF082_LOCUS40517</name>
</gene>